<comment type="caution">
    <text evidence="1">The sequence shown here is derived from an EMBL/GenBank/DDBJ whole genome shotgun (WGS) entry which is preliminary data.</text>
</comment>
<proteinExistence type="predicted"/>
<dbReference type="EMBL" id="LSYV01000056">
    <property type="protein sequence ID" value="KXZ45379.1"/>
    <property type="molecule type" value="Genomic_DNA"/>
</dbReference>
<keyword evidence="2" id="KW-1185">Reference proteome</keyword>
<sequence>MWLLRVAMAHRKILIVDWKYPAAITNFLLPNYIDWTINGLDKVGIKVEELVKKENTIDENMFNAAVYEGRPDAVERFRNTKFHTIMTNQHFYINTMVGRARCLLTSRSGFSKMALWMGGGGGKGPILTCHRDMIKCEEEIVWRRQQRRQLRRGRAARRALLQLQGAGAA</sequence>
<dbReference type="OrthoDB" id="524569at2759"/>
<evidence type="ECO:0000313" key="1">
    <source>
        <dbReference type="EMBL" id="KXZ45379.1"/>
    </source>
</evidence>
<accession>A0A150G673</accession>
<gene>
    <name evidence="1" type="ORF">GPECTOR_55g285</name>
</gene>
<name>A0A150G673_GONPE</name>
<protein>
    <submittedName>
        <fullName evidence="1">Uncharacterized protein</fullName>
    </submittedName>
</protein>
<dbReference type="AlphaFoldDB" id="A0A150G673"/>
<organism evidence="1 2">
    <name type="scientific">Gonium pectorale</name>
    <name type="common">Green alga</name>
    <dbReference type="NCBI Taxonomy" id="33097"/>
    <lineage>
        <taxon>Eukaryota</taxon>
        <taxon>Viridiplantae</taxon>
        <taxon>Chlorophyta</taxon>
        <taxon>core chlorophytes</taxon>
        <taxon>Chlorophyceae</taxon>
        <taxon>CS clade</taxon>
        <taxon>Chlamydomonadales</taxon>
        <taxon>Volvocaceae</taxon>
        <taxon>Gonium</taxon>
    </lineage>
</organism>
<reference evidence="2" key="1">
    <citation type="journal article" date="2016" name="Nat. Commun.">
        <title>The Gonium pectorale genome demonstrates co-option of cell cycle regulation during the evolution of multicellularity.</title>
        <authorList>
            <person name="Hanschen E.R."/>
            <person name="Marriage T.N."/>
            <person name="Ferris P.J."/>
            <person name="Hamaji T."/>
            <person name="Toyoda A."/>
            <person name="Fujiyama A."/>
            <person name="Neme R."/>
            <person name="Noguchi H."/>
            <person name="Minakuchi Y."/>
            <person name="Suzuki M."/>
            <person name="Kawai-Toyooka H."/>
            <person name="Smith D.R."/>
            <person name="Sparks H."/>
            <person name="Anderson J."/>
            <person name="Bakaric R."/>
            <person name="Luria V."/>
            <person name="Karger A."/>
            <person name="Kirschner M.W."/>
            <person name="Durand P.M."/>
            <person name="Michod R.E."/>
            <person name="Nozaki H."/>
            <person name="Olson B.J."/>
        </authorList>
    </citation>
    <scope>NUCLEOTIDE SEQUENCE [LARGE SCALE GENOMIC DNA]</scope>
    <source>
        <strain evidence="2">NIES-2863</strain>
    </source>
</reference>
<evidence type="ECO:0000313" key="2">
    <source>
        <dbReference type="Proteomes" id="UP000075714"/>
    </source>
</evidence>
<dbReference type="Proteomes" id="UP000075714">
    <property type="component" value="Unassembled WGS sequence"/>
</dbReference>